<organism evidence="2">
    <name type="scientific">viral metagenome</name>
    <dbReference type="NCBI Taxonomy" id="1070528"/>
    <lineage>
        <taxon>unclassified sequences</taxon>
        <taxon>metagenomes</taxon>
        <taxon>organismal metagenomes</taxon>
    </lineage>
</organism>
<dbReference type="AlphaFoldDB" id="A0A6C0F2Y2"/>
<proteinExistence type="predicted"/>
<evidence type="ECO:0000256" key="1">
    <source>
        <dbReference type="SAM" id="Phobius"/>
    </source>
</evidence>
<evidence type="ECO:0000313" key="2">
    <source>
        <dbReference type="EMBL" id="QHT35221.1"/>
    </source>
</evidence>
<accession>A0A6C0F2Y2</accession>
<sequence>MESVQPKYEVLNSPNGDSGFDSFSGKNLIIIVLVVLLLLSFVGVNLLDYLSNAIKTIIAIFGPILTPILSLFGYTTGAVINKTADVVSDTAKTGIDIAEGTVQNVGNLLISASKGGVDTSELDRVLNLPKTKSVDDPEEDTTANPIQNPISANKGGWCLVGEQAQRRGCIMVEDANKCMSGQIFPSKRLCLNPTISHP</sequence>
<feature type="transmembrane region" description="Helical" evidence="1">
    <location>
        <begin position="53"/>
        <end position="74"/>
    </location>
</feature>
<dbReference type="EMBL" id="MN739014">
    <property type="protein sequence ID" value="QHT35221.1"/>
    <property type="molecule type" value="Genomic_DNA"/>
</dbReference>
<keyword evidence="1" id="KW-1133">Transmembrane helix</keyword>
<feature type="transmembrane region" description="Helical" evidence="1">
    <location>
        <begin position="28"/>
        <end position="47"/>
    </location>
</feature>
<keyword evidence="1" id="KW-0812">Transmembrane</keyword>
<protein>
    <submittedName>
        <fullName evidence="2">Uncharacterized protein</fullName>
    </submittedName>
</protein>
<name>A0A6C0F2Y2_9ZZZZ</name>
<keyword evidence="1" id="KW-0472">Membrane</keyword>
<reference evidence="2" key="1">
    <citation type="journal article" date="2020" name="Nature">
        <title>Giant virus diversity and host interactions through global metagenomics.</title>
        <authorList>
            <person name="Schulz F."/>
            <person name="Roux S."/>
            <person name="Paez-Espino D."/>
            <person name="Jungbluth S."/>
            <person name="Walsh D.A."/>
            <person name="Denef V.J."/>
            <person name="McMahon K.D."/>
            <person name="Konstantinidis K.T."/>
            <person name="Eloe-Fadrosh E.A."/>
            <person name="Kyrpides N.C."/>
            <person name="Woyke T."/>
        </authorList>
    </citation>
    <scope>NUCLEOTIDE SEQUENCE</scope>
    <source>
        <strain evidence="2">GVMAG-M-3300009180-1</strain>
    </source>
</reference>